<gene>
    <name evidence="2" type="ORF">LTRI10_LOCUS7460</name>
</gene>
<dbReference type="Pfam" id="PF03478">
    <property type="entry name" value="Beta-prop_KIB1-4"/>
    <property type="match status" value="1"/>
</dbReference>
<feature type="domain" description="KIB1-4 beta-propeller" evidence="1">
    <location>
        <begin position="35"/>
        <end position="136"/>
    </location>
</feature>
<dbReference type="Proteomes" id="UP001497516">
    <property type="component" value="Chromosome 10"/>
</dbReference>
<proteinExistence type="predicted"/>
<reference evidence="2 3" key="1">
    <citation type="submission" date="2024-04" db="EMBL/GenBank/DDBJ databases">
        <authorList>
            <person name="Fracassetti M."/>
        </authorList>
    </citation>
    <scope>NUCLEOTIDE SEQUENCE [LARGE SCALE GENOMIC DNA]</scope>
</reference>
<sequence>MATRARAAGACPKYPFLVRFCKSDDDDSSSTYQLYSSISKEWYLVDAPPELDDTRIHCSNYGWLLLSRIDRLFFFHPSTGNTIDLPNLSCSYNRLSFSAPPTRPDCVVFSMMDTCVQHEIYNGNIAILPRGESAWTCEKLANRATDSL</sequence>
<dbReference type="PANTHER" id="PTHR33127">
    <property type="entry name" value="TRANSMEMBRANE PROTEIN"/>
    <property type="match status" value="1"/>
</dbReference>
<evidence type="ECO:0000259" key="1">
    <source>
        <dbReference type="Pfam" id="PF03478"/>
    </source>
</evidence>
<evidence type="ECO:0000313" key="2">
    <source>
        <dbReference type="EMBL" id="CAL1359999.1"/>
    </source>
</evidence>
<dbReference type="EMBL" id="OZ034814">
    <property type="protein sequence ID" value="CAL1359999.1"/>
    <property type="molecule type" value="Genomic_DNA"/>
</dbReference>
<organism evidence="2 3">
    <name type="scientific">Linum trigynum</name>
    <dbReference type="NCBI Taxonomy" id="586398"/>
    <lineage>
        <taxon>Eukaryota</taxon>
        <taxon>Viridiplantae</taxon>
        <taxon>Streptophyta</taxon>
        <taxon>Embryophyta</taxon>
        <taxon>Tracheophyta</taxon>
        <taxon>Spermatophyta</taxon>
        <taxon>Magnoliopsida</taxon>
        <taxon>eudicotyledons</taxon>
        <taxon>Gunneridae</taxon>
        <taxon>Pentapetalae</taxon>
        <taxon>rosids</taxon>
        <taxon>fabids</taxon>
        <taxon>Malpighiales</taxon>
        <taxon>Linaceae</taxon>
        <taxon>Linum</taxon>
    </lineage>
</organism>
<name>A0AAV2CV79_9ROSI</name>
<evidence type="ECO:0000313" key="3">
    <source>
        <dbReference type="Proteomes" id="UP001497516"/>
    </source>
</evidence>
<protein>
    <recommendedName>
        <fullName evidence="1">KIB1-4 beta-propeller domain-containing protein</fullName>
    </recommendedName>
</protein>
<dbReference type="InterPro" id="IPR005174">
    <property type="entry name" value="KIB1-4_b-propeller"/>
</dbReference>
<dbReference type="PANTHER" id="PTHR33127:SF5">
    <property type="entry name" value="TRANSMEMBRANE PROTEIN"/>
    <property type="match status" value="1"/>
</dbReference>
<dbReference type="AlphaFoldDB" id="A0AAV2CV79"/>
<keyword evidence="3" id="KW-1185">Reference proteome</keyword>
<accession>A0AAV2CV79</accession>